<dbReference type="Gene3D" id="3.50.50.60">
    <property type="entry name" value="FAD/NAD(P)-binding domain"/>
    <property type="match status" value="2"/>
</dbReference>
<sequence length="479" mass="50724">MAQTIKADLCIIGGGSGGLYVAAGAAQLGARTVLIERDAMGGDCLNHGCIPSKALLAAAKSATAGAAFADAGAPDTAPRPAPLPFARAHAHVHEVIASIAPHDSVERFEGLGCTVIQAHARFADPRTVVAGDTRVRARRFVVATGSRPAVPAIPGLDDGPYLTNETLFDLTACPEHLIVLGGGPIGVEMAQAHRRLGARVTVLEADRALNREDPELAQPVVDRLRAEGVAIHERVRVDRVDHDRAGGVRVVLTDADGRSRTIDGSHLLVATGRRPTLDGLDLEAAGIDHGAEGIRVDARLRTSNRRVFAIGDCTGGRQFTHMAGYEGGIVIRNALFRLPAKATDRSHPRVTYTEPELAQAGLTEAEARRLHGDRIRVFRAAMADNDRARAERQGEGLAKLVLDPHGRIAGVGIAGAHAGELLQPWLVALSARLGPKALTGMIAPYPTLGEINKRLAGLVYADRLFSAKTRALVRLLQKF</sequence>
<name>A0A4R2PQM9_RHOSA</name>
<evidence type="ECO:0000256" key="5">
    <source>
        <dbReference type="ARBA" id="ARBA00023002"/>
    </source>
</evidence>
<keyword evidence="7 10" id="KW-0676">Redox-active center</keyword>
<organism evidence="13 14">
    <name type="scientific">Rhodothalassium salexigens DSM 2132</name>
    <dbReference type="NCBI Taxonomy" id="1188247"/>
    <lineage>
        <taxon>Bacteria</taxon>
        <taxon>Pseudomonadati</taxon>
        <taxon>Pseudomonadota</taxon>
        <taxon>Alphaproteobacteria</taxon>
        <taxon>Rhodothalassiales</taxon>
        <taxon>Rhodothalassiaceae</taxon>
        <taxon>Rhodothalassium</taxon>
    </lineage>
</organism>
<evidence type="ECO:0000256" key="4">
    <source>
        <dbReference type="ARBA" id="ARBA00022857"/>
    </source>
</evidence>
<keyword evidence="13" id="KW-0670">Pyruvate</keyword>
<protein>
    <submittedName>
        <fullName evidence="13">Pyruvate/2-oxoglutarate dehydrogenase complex dihydrolipoamide dehydrogenase (E3) component</fullName>
    </submittedName>
</protein>
<evidence type="ECO:0000259" key="12">
    <source>
        <dbReference type="Pfam" id="PF07992"/>
    </source>
</evidence>
<dbReference type="InterPro" id="IPR012999">
    <property type="entry name" value="Pyr_OxRdtase_I_AS"/>
</dbReference>
<keyword evidence="14" id="KW-1185">Reference proteome</keyword>
<dbReference type="Gene3D" id="3.30.390.30">
    <property type="match status" value="1"/>
</dbReference>
<evidence type="ECO:0000256" key="3">
    <source>
        <dbReference type="ARBA" id="ARBA00022827"/>
    </source>
</evidence>
<dbReference type="PIRSF" id="PIRSF000350">
    <property type="entry name" value="Mercury_reductase_MerA"/>
    <property type="match status" value="1"/>
</dbReference>
<feature type="binding site" evidence="8">
    <location>
        <begin position="181"/>
        <end position="188"/>
    </location>
    <ligand>
        <name>NAD(+)</name>
        <dbReference type="ChEBI" id="CHEBI:57540"/>
    </ligand>
</feature>
<dbReference type="InterPro" id="IPR036188">
    <property type="entry name" value="FAD/NAD-bd_sf"/>
</dbReference>
<dbReference type="OrthoDB" id="9781772at2"/>
<gene>
    <name evidence="13" type="ORF">EV659_103296</name>
</gene>
<evidence type="ECO:0000256" key="7">
    <source>
        <dbReference type="ARBA" id="ARBA00023284"/>
    </source>
</evidence>
<dbReference type="Pfam" id="PF02852">
    <property type="entry name" value="Pyr_redox_dim"/>
    <property type="match status" value="1"/>
</dbReference>
<accession>A0A4R2PQM9</accession>
<feature type="binding site" evidence="8">
    <location>
        <position position="53"/>
    </location>
    <ligand>
        <name>FAD</name>
        <dbReference type="ChEBI" id="CHEBI:57692"/>
    </ligand>
</feature>
<comment type="cofactor">
    <cofactor evidence="8">
        <name>FAD</name>
        <dbReference type="ChEBI" id="CHEBI:57692"/>
    </cofactor>
    <text evidence="8">Binds 1 FAD per subunit.</text>
</comment>
<feature type="binding site" evidence="8">
    <location>
        <position position="272"/>
    </location>
    <ligand>
        <name>NAD(+)</name>
        <dbReference type="ChEBI" id="CHEBI:57540"/>
    </ligand>
</feature>
<comment type="similarity">
    <text evidence="1 10">Belongs to the class-I pyridine nucleotide-disulfide oxidoreductase family.</text>
</comment>
<dbReference type="InterPro" id="IPR004099">
    <property type="entry name" value="Pyr_nucl-diS_OxRdtase_dimer"/>
</dbReference>
<dbReference type="InParanoid" id="A0A4R2PQM9"/>
<dbReference type="InterPro" id="IPR016156">
    <property type="entry name" value="FAD/NAD-linked_Rdtase_dimer_sf"/>
</dbReference>
<evidence type="ECO:0000313" key="14">
    <source>
        <dbReference type="Proteomes" id="UP000295399"/>
    </source>
</evidence>
<dbReference type="InterPro" id="IPR023753">
    <property type="entry name" value="FAD/NAD-binding_dom"/>
</dbReference>
<evidence type="ECO:0000313" key="13">
    <source>
        <dbReference type="EMBL" id="TCP36405.1"/>
    </source>
</evidence>
<dbReference type="InterPro" id="IPR001100">
    <property type="entry name" value="Pyr_nuc-diS_OxRdtase"/>
</dbReference>
<dbReference type="Pfam" id="PF07992">
    <property type="entry name" value="Pyr_redox_2"/>
    <property type="match status" value="1"/>
</dbReference>
<dbReference type="AlphaFoldDB" id="A0A4R2PQM9"/>
<dbReference type="GO" id="GO:0050660">
    <property type="term" value="F:flavin adenine dinucleotide binding"/>
    <property type="evidence" value="ECO:0007669"/>
    <property type="project" value="TreeGrafter"/>
</dbReference>
<evidence type="ECO:0000259" key="11">
    <source>
        <dbReference type="Pfam" id="PF02852"/>
    </source>
</evidence>
<evidence type="ECO:0000256" key="1">
    <source>
        <dbReference type="ARBA" id="ARBA00007532"/>
    </source>
</evidence>
<evidence type="ECO:0000256" key="8">
    <source>
        <dbReference type="PIRSR" id="PIRSR000350-3"/>
    </source>
</evidence>
<feature type="binding site" evidence="8">
    <location>
        <position position="204"/>
    </location>
    <ligand>
        <name>NAD(+)</name>
        <dbReference type="ChEBI" id="CHEBI:57540"/>
    </ligand>
</feature>
<feature type="disulfide bond" description="Redox-active" evidence="9">
    <location>
        <begin position="44"/>
        <end position="49"/>
    </location>
</feature>
<dbReference type="PANTHER" id="PTHR43014:SF2">
    <property type="entry name" value="MERCURIC REDUCTASE"/>
    <property type="match status" value="1"/>
</dbReference>
<dbReference type="SUPFAM" id="SSF51905">
    <property type="entry name" value="FAD/NAD(P)-binding domain"/>
    <property type="match status" value="1"/>
</dbReference>
<dbReference type="PRINTS" id="PR00411">
    <property type="entry name" value="PNDRDTASEI"/>
</dbReference>
<dbReference type="PRINTS" id="PR00368">
    <property type="entry name" value="FADPNR"/>
</dbReference>
<comment type="caution">
    <text evidence="13">The sequence shown here is derived from an EMBL/GenBank/DDBJ whole genome shotgun (WGS) entry which is preliminary data.</text>
</comment>
<dbReference type="GO" id="GO:0016668">
    <property type="term" value="F:oxidoreductase activity, acting on a sulfur group of donors, NAD(P) as acceptor"/>
    <property type="evidence" value="ECO:0007669"/>
    <property type="project" value="InterPro"/>
</dbReference>
<feature type="domain" description="FAD/NAD(P)-binding" evidence="12">
    <location>
        <begin position="8"/>
        <end position="327"/>
    </location>
</feature>
<evidence type="ECO:0000256" key="6">
    <source>
        <dbReference type="ARBA" id="ARBA00023157"/>
    </source>
</evidence>
<dbReference type="EMBL" id="SLXO01000003">
    <property type="protein sequence ID" value="TCP36405.1"/>
    <property type="molecule type" value="Genomic_DNA"/>
</dbReference>
<keyword evidence="5 10" id="KW-0560">Oxidoreductase</keyword>
<keyword evidence="4" id="KW-0521">NADP</keyword>
<keyword evidence="3 8" id="KW-0274">FAD</keyword>
<dbReference type="GO" id="GO:0003955">
    <property type="term" value="F:NAD(P)H dehydrogenase (quinone) activity"/>
    <property type="evidence" value="ECO:0007669"/>
    <property type="project" value="TreeGrafter"/>
</dbReference>
<proteinExistence type="inferred from homology"/>
<evidence type="ECO:0000256" key="10">
    <source>
        <dbReference type="RuleBase" id="RU003691"/>
    </source>
</evidence>
<keyword evidence="8" id="KW-0547">Nucleotide-binding</keyword>
<evidence type="ECO:0000256" key="9">
    <source>
        <dbReference type="PIRSR" id="PIRSR000350-4"/>
    </source>
</evidence>
<dbReference type="Proteomes" id="UP000295399">
    <property type="component" value="Unassembled WGS sequence"/>
</dbReference>
<feature type="domain" description="Pyridine nucleotide-disulphide oxidoreductase dimerisation" evidence="11">
    <location>
        <begin position="348"/>
        <end position="452"/>
    </location>
</feature>
<keyword evidence="8" id="KW-0520">NAD</keyword>
<dbReference type="PANTHER" id="PTHR43014">
    <property type="entry name" value="MERCURIC REDUCTASE"/>
    <property type="match status" value="1"/>
</dbReference>
<feature type="binding site" evidence="8">
    <location>
        <begin position="144"/>
        <end position="146"/>
    </location>
    <ligand>
        <name>FAD</name>
        <dbReference type="ChEBI" id="CHEBI:57692"/>
    </ligand>
</feature>
<dbReference type="PROSITE" id="PS00076">
    <property type="entry name" value="PYRIDINE_REDOX_1"/>
    <property type="match status" value="1"/>
</dbReference>
<dbReference type="RefSeq" id="WP_132707943.1">
    <property type="nucleotide sequence ID" value="NZ_JACIGF010000003.1"/>
</dbReference>
<reference evidence="13 14" key="1">
    <citation type="submission" date="2019-03" db="EMBL/GenBank/DDBJ databases">
        <title>Genomic Encyclopedia of Type Strains, Phase IV (KMG-IV): sequencing the most valuable type-strain genomes for metagenomic binning, comparative biology and taxonomic classification.</title>
        <authorList>
            <person name="Goeker M."/>
        </authorList>
    </citation>
    <scope>NUCLEOTIDE SEQUENCE [LARGE SCALE GENOMIC DNA]</scope>
    <source>
        <strain evidence="13 14">DSM 2132</strain>
    </source>
</reference>
<dbReference type="SUPFAM" id="SSF55424">
    <property type="entry name" value="FAD/NAD-linked reductases, dimerisation (C-terminal) domain"/>
    <property type="match status" value="1"/>
</dbReference>
<keyword evidence="6" id="KW-1015">Disulfide bond</keyword>
<evidence type="ECO:0000256" key="2">
    <source>
        <dbReference type="ARBA" id="ARBA00022630"/>
    </source>
</evidence>
<feature type="binding site" evidence="8">
    <location>
        <position position="312"/>
    </location>
    <ligand>
        <name>FAD</name>
        <dbReference type="ChEBI" id="CHEBI:57692"/>
    </ligand>
</feature>
<keyword evidence="2 10" id="KW-0285">Flavoprotein</keyword>